<dbReference type="EMBL" id="NMUH01001578">
    <property type="protein sequence ID" value="MQL93590.1"/>
    <property type="molecule type" value="Genomic_DNA"/>
</dbReference>
<sequence>YFRVGPAPPSSPPLRSCLRVHPKTPPFLLVILLTFPPRRHLLGGDGNSDSASIIGFRERLRSPLPVGVPPLLPVAAALSSIAVAACFPPRRPLAEPFCSGSSGRLHRASSFFLLSLLPDVE</sequence>
<protein>
    <submittedName>
        <fullName evidence="1">Uncharacterized protein</fullName>
    </submittedName>
</protein>
<accession>A0A843VIZ1</accession>
<dbReference type="AlphaFoldDB" id="A0A843VIZ1"/>
<comment type="caution">
    <text evidence="1">The sequence shown here is derived from an EMBL/GenBank/DDBJ whole genome shotgun (WGS) entry which is preliminary data.</text>
</comment>
<name>A0A843VIZ1_COLES</name>
<keyword evidence="2" id="KW-1185">Reference proteome</keyword>
<feature type="non-terminal residue" evidence="1">
    <location>
        <position position="1"/>
    </location>
</feature>
<evidence type="ECO:0000313" key="1">
    <source>
        <dbReference type="EMBL" id="MQL93590.1"/>
    </source>
</evidence>
<gene>
    <name evidence="1" type="ORF">Taro_026240</name>
</gene>
<reference evidence="1" key="1">
    <citation type="submission" date="2017-07" db="EMBL/GenBank/DDBJ databases">
        <title>Taro Niue Genome Assembly and Annotation.</title>
        <authorList>
            <person name="Atibalentja N."/>
            <person name="Keating K."/>
            <person name="Fields C.J."/>
        </authorList>
    </citation>
    <scope>NUCLEOTIDE SEQUENCE</scope>
    <source>
        <strain evidence="1">Niue_2</strain>
        <tissue evidence="1">Leaf</tissue>
    </source>
</reference>
<organism evidence="1 2">
    <name type="scientific">Colocasia esculenta</name>
    <name type="common">Wild taro</name>
    <name type="synonym">Arum esculentum</name>
    <dbReference type="NCBI Taxonomy" id="4460"/>
    <lineage>
        <taxon>Eukaryota</taxon>
        <taxon>Viridiplantae</taxon>
        <taxon>Streptophyta</taxon>
        <taxon>Embryophyta</taxon>
        <taxon>Tracheophyta</taxon>
        <taxon>Spermatophyta</taxon>
        <taxon>Magnoliopsida</taxon>
        <taxon>Liliopsida</taxon>
        <taxon>Araceae</taxon>
        <taxon>Aroideae</taxon>
        <taxon>Colocasieae</taxon>
        <taxon>Colocasia</taxon>
    </lineage>
</organism>
<evidence type="ECO:0000313" key="2">
    <source>
        <dbReference type="Proteomes" id="UP000652761"/>
    </source>
</evidence>
<dbReference type="Proteomes" id="UP000652761">
    <property type="component" value="Unassembled WGS sequence"/>
</dbReference>
<proteinExistence type="predicted"/>